<proteinExistence type="predicted"/>
<keyword evidence="2" id="KW-1185">Reference proteome</keyword>
<name>A0ABT0PZR5_9RHOB</name>
<evidence type="ECO:0000313" key="2">
    <source>
        <dbReference type="Proteomes" id="UP001203880"/>
    </source>
</evidence>
<sequence>MPKLNSPVGAGKGAVNDPGDVKLVQKLLAAHAKAVGYKPPRTSGRIDQITITAIGHFQHDVVKTRVTSLVEPGSKTFKALSASPKKIEKQQMEAKGLPLKGKVYQVKWRGKTYNFTEEHMDHAMSAISKRLHVEVMRFIDTQSNYHSEYIEMRSGLVAAMVMMVTPDADIERPAKSLKKSHSEIMKLTSLAYSKNKKSLMAAFKQMTQTKIALNAVASDLNILAKELGQSAKICEEIAVDLRDGAFDIVQLILVTNGINPALAGAGVAATKSTVQELANGYILKGQWVKQGGVVGSFKRVTFATVAGGFSGWLGGKVGKLIMNGVGTKLAGRMVNNRWFGRMLTKTSWRWGSKEIGRIVGRFPGITQKIGAEVVLETMIRMAHKFFTGPVIVKALTKRMNLLEAVITDAMSKAKSETQVIDAVVAQLDKKGLAAEIAEEILNANARQIEAELEKALKRASTEMA</sequence>
<accession>A0ABT0PZR5</accession>
<dbReference type="Proteomes" id="UP001203880">
    <property type="component" value="Unassembled WGS sequence"/>
</dbReference>
<protein>
    <submittedName>
        <fullName evidence="1">Uncharacterized protein</fullName>
    </submittedName>
</protein>
<gene>
    <name evidence="1" type="ORF">M3P21_05860</name>
</gene>
<dbReference type="EMBL" id="JAMFMB010000005">
    <property type="protein sequence ID" value="MCL6283055.1"/>
    <property type="molecule type" value="Genomic_DNA"/>
</dbReference>
<organism evidence="1 2">
    <name type="scientific">Ruegeria spongiae</name>
    <dbReference type="NCBI Taxonomy" id="2942209"/>
    <lineage>
        <taxon>Bacteria</taxon>
        <taxon>Pseudomonadati</taxon>
        <taxon>Pseudomonadota</taxon>
        <taxon>Alphaproteobacteria</taxon>
        <taxon>Rhodobacterales</taxon>
        <taxon>Roseobacteraceae</taxon>
        <taxon>Ruegeria</taxon>
    </lineage>
</organism>
<comment type="caution">
    <text evidence="1">The sequence shown here is derived from an EMBL/GenBank/DDBJ whole genome shotgun (WGS) entry which is preliminary data.</text>
</comment>
<dbReference type="RefSeq" id="WP_249707656.1">
    <property type="nucleotide sequence ID" value="NZ_JAMFMB010000005.1"/>
</dbReference>
<reference evidence="1" key="1">
    <citation type="submission" date="2022-05" db="EMBL/GenBank/DDBJ databases">
        <authorList>
            <person name="Park J.-S."/>
        </authorList>
    </citation>
    <scope>NUCLEOTIDE SEQUENCE</scope>
    <source>
        <strain evidence="1">2012CJ41-6</strain>
    </source>
</reference>
<evidence type="ECO:0000313" key="1">
    <source>
        <dbReference type="EMBL" id="MCL6283055.1"/>
    </source>
</evidence>